<evidence type="ECO:0000313" key="7">
    <source>
        <dbReference type="Proteomes" id="UP000326903"/>
    </source>
</evidence>
<dbReference type="Pfam" id="PF25984">
    <property type="entry name" value="BSH_YknX"/>
    <property type="match status" value="1"/>
</dbReference>
<evidence type="ECO:0000256" key="2">
    <source>
        <dbReference type="ARBA" id="ARBA00023054"/>
    </source>
</evidence>
<reference evidence="6 7" key="1">
    <citation type="submission" date="2019-09" db="EMBL/GenBank/DDBJ databases">
        <title>Draft genome sequence of Ginsengibacter sp. BR5-29.</title>
        <authorList>
            <person name="Im W.-T."/>
        </authorList>
    </citation>
    <scope>NUCLEOTIDE SEQUENCE [LARGE SCALE GENOMIC DNA]</scope>
    <source>
        <strain evidence="6 7">BR5-29</strain>
    </source>
</reference>
<dbReference type="GO" id="GO:0030313">
    <property type="term" value="C:cell envelope"/>
    <property type="evidence" value="ECO:0007669"/>
    <property type="project" value="UniProtKB-SubCell"/>
</dbReference>
<comment type="caution">
    <text evidence="6">The sequence shown here is derived from an EMBL/GenBank/DDBJ whole genome shotgun (WGS) entry which is preliminary data.</text>
</comment>
<dbReference type="Pfam" id="PF25954">
    <property type="entry name" value="Beta-barrel_RND_2"/>
    <property type="match status" value="1"/>
</dbReference>
<proteinExistence type="predicted"/>
<evidence type="ECO:0000259" key="5">
    <source>
        <dbReference type="Pfam" id="PF25984"/>
    </source>
</evidence>
<dbReference type="AlphaFoldDB" id="A0A5J5IRP5"/>
<accession>A0A5J5IRP5</accession>
<evidence type="ECO:0000256" key="1">
    <source>
        <dbReference type="ARBA" id="ARBA00004196"/>
    </source>
</evidence>
<dbReference type="PROSITE" id="PS51257">
    <property type="entry name" value="PROKAR_LIPOPROTEIN"/>
    <property type="match status" value="1"/>
</dbReference>
<keyword evidence="7" id="KW-1185">Reference proteome</keyword>
<feature type="domain" description="YknX-like barrel-sandwich hybrid" evidence="5">
    <location>
        <begin position="49"/>
        <end position="222"/>
    </location>
</feature>
<keyword evidence="2 3" id="KW-0175">Coiled coil</keyword>
<dbReference type="Proteomes" id="UP000326903">
    <property type="component" value="Unassembled WGS sequence"/>
</dbReference>
<dbReference type="EMBL" id="VYQF01000001">
    <property type="protein sequence ID" value="KAA9042232.1"/>
    <property type="molecule type" value="Genomic_DNA"/>
</dbReference>
<name>A0A5J5IRP5_9BACT</name>
<evidence type="ECO:0000313" key="6">
    <source>
        <dbReference type="EMBL" id="KAA9042232.1"/>
    </source>
</evidence>
<feature type="coiled-coil region" evidence="3">
    <location>
        <begin position="79"/>
        <end position="108"/>
    </location>
</feature>
<evidence type="ECO:0000256" key="3">
    <source>
        <dbReference type="SAM" id="Coils"/>
    </source>
</evidence>
<organism evidence="6 7">
    <name type="scientific">Ginsengibacter hankyongi</name>
    <dbReference type="NCBI Taxonomy" id="2607284"/>
    <lineage>
        <taxon>Bacteria</taxon>
        <taxon>Pseudomonadati</taxon>
        <taxon>Bacteroidota</taxon>
        <taxon>Chitinophagia</taxon>
        <taxon>Chitinophagales</taxon>
        <taxon>Chitinophagaceae</taxon>
        <taxon>Ginsengibacter</taxon>
    </lineage>
</organism>
<gene>
    <name evidence="6" type="ORF">FW778_00710</name>
</gene>
<dbReference type="InterPro" id="IPR058792">
    <property type="entry name" value="Beta-barrel_RND_2"/>
</dbReference>
<evidence type="ECO:0000259" key="4">
    <source>
        <dbReference type="Pfam" id="PF25954"/>
    </source>
</evidence>
<comment type="subcellular location">
    <subcellularLocation>
        <location evidence="1">Cell envelope</location>
    </subcellularLocation>
</comment>
<dbReference type="PANTHER" id="PTHR32347">
    <property type="entry name" value="EFFLUX SYSTEM COMPONENT YKNX-RELATED"/>
    <property type="match status" value="1"/>
</dbReference>
<dbReference type="Gene3D" id="2.40.50.100">
    <property type="match status" value="1"/>
</dbReference>
<dbReference type="Gene3D" id="2.40.30.170">
    <property type="match status" value="1"/>
</dbReference>
<feature type="domain" description="CusB-like beta-barrel" evidence="4">
    <location>
        <begin position="230"/>
        <end position="301"/>
    </location>
</feature>
<sequence>MKQTLYIIFFLIILQSCDKRQVKIHPAKENITESVYASGIVKSRDQYEVFSPVNGLIQKIFVREGDTVKKNDAIIEVKSETAKLNIENAKLTLENAEVRANMDKLNEAQTNIIFLKSKLKNDSSLLERQRNLWNNNIGTRNELEQRELAYKNDLASYKGAVYRYDELYRQLNFNAAQSKNNLKINQTLANDFIIKSRINGKVYSLAKEDGEMVTTQSPIAVIGGTGSFILELEVDEYDIEKIKPGQKVLITMDSYKNKIFEATVTRIIPFMNDRTRSFTIEGTFDTKPPVLYPNLTVEANILIQSKENVITIPLDYLIDDSLVRLTADKKRKVITGLKDYQKVEILSGLSVGDEIIKPEQ</sequence>
<dbReference type="InterPro" id="IPR050465">
    <property type="entry name" value="UPF0194_transport"/>
</dbReference>
<protein>
    <submittedName>
        <fullName evidence="6">HlyD family efflux transporter periplasmic adaptor subunit</fullName>
    </submittedName>
</protein>
<dbReference type="SUPFAM" id="SSF111369">
    <property type="entry name" value="HlyD-like secretion proteins"/>
    <property type="match status" value="1"/>
</dbReference>
<dbReference type="InterPro" id="IPR058639">
    <property type="entry name" value="BSH_YknX-like"/>
</dbReference>